<dbReference type="Proteomes" id="UP001234585">
    <property type="component" value="Plasmid unnamed7"/>
</dbReference>
<reference evidence="1 2" key="1">
    <citation type="submission" date="2023-08" db="EMBL/GenBank/DDBJ databases">
        <title>Pathogen: clinical or host-associated sample.</title>
        <authorList>
            <person name="Hergert J."/>
            <person name="Casey R."/>
            <person name="Wagner J."/>
            <person name="Young E.L."/>
            <person name="Oakeson K.F."/>
        </authorList>
    </citation>
    <scope>NUCLEOTIDE SEQUENCE [LARGE SCALE GENOMIC DNA]</scope>
    <source>
        <strain evidence="1 2">1760953</strain>
        <plasmid evidence="1 2">unnamed7</plasmid>
    </source>
</reference>
<proteinExistence type="predicted"/>
<name>A0AA50CSR8_9HYPH</name>
<dbReference type="AlphaFoldDB" id="A0AA50CSR8"/>
<accession>A0AA50CSR8</accession>
<evidence type="ECO:0000313" key="1">
    <source>
        <dbReference type="EMBL" id="WLS01396.1"/>
    </source>
</evidence>
<keyword evidence="1" id="KW-0614">Plasmid</keyword>
<sequence length="53" mass="5743">MRDARTISASRAQPRCGFARTSTAVVGAGLFLRKILADQNRIGPPMLPWNDSA</sequence>
<keyword evidence="2" id="KW-1185">Reference proteome</keyword>
<evidence type="ECO:0000313" key="2">
    <source>
        <dbReference type="Proteomes" id="UP001234585"/>
    </source>
</evidence>
<geneLocation type="plasmid" evidence="1 2">
    <name>unnamed7</name>
</geneLocation>
<protein>
    <submittedName>
        <fullName evidence="1">Uncharacterized protein</fullName>
    </submittedName>
</protein>
<dbReference type="RefSeq" id="WP_306041855.1">
    <property type="nucleotide sequence ID" value="NZ_CP132309.1"/>
</dbReference>
<organism evidence="1 2">
    <name type="scientific">Shinella sumterensis</name>
    <dbReference type="NCBI Taxonomy" id="1967501"/>
    <lineage>
        <taxon>Bacteria</taxon>
        <taxon>Pseudomonadati</taxon>
        <taxon>Pseudomonadota</taxon>
        <taxon>Alphaproteobacteria</taxon>
        <taxon>Hyphomicrobiales</taxon>
        <taxon>Rhizobiaceae</taxon>
        <taxon>Shinella</taxon>
    </lineage>
</organism>
<gene>
    <name evidence="1" type="ORF">Q9313_28780</name>
</gene>
<dbReference type="EMBL" id="CP132309">
    <property type="protein sequence ID" value="WLS01396.1"/>
    <property type="molecule type" value="Genomic_DNA"/>
</dbReference>